<dbReference type="EC" id="1.17.99.6" evidence="4 17"/>
<comment type="function">
    <text evidence="1 17">Catalyzes the conversion of epoxyqueuosine (oQ) to queuosine (Q), which is a hypermodified base found in the wobble positions of tRNA(Asp), tRNA(Asn), tRNA(His) and tRNA(Tyr).</text>
</comment>
<evidence type="ECO:0000256" key="12">
    <source>
        <dbReference type="ARBA" id="ARBA00023014"/>
    </source>
</evidence>
<evidence type="ECO:0000313" key="19">
    <source>
        <dbReference type="Proteomes" id="UP000057609"/>
    </source>
</evidence>
<dbReference type="OrthoDB" id="9801033at2"/>
<comment type="pathway">
    <text evidence="2 17">tRNA modification; tRNA-queuosine biosynthesis.</text>
</comment>
<evidence type="ECO:0000256" key="7">
    <source>
        <dbReference type="ARBA" id="ARBA00022694"/>
    </source>
</evidence>
<dbReference type="STRING" id="345632.GPICK_05180"/>
<evidence type="ECO:0000256" key="17">
    <source>
        <dbReference type="HAMAP-Rule" id="MF_02089"/>
    </source>
</evidence>
<feature type="binding site" evidence="17">
    <location>
        <position position="86"/>
    </location>
    <ligand>
        <name>[4Fe-4S] cluster</name>
        <dbReference type="ChEBI" id="CHEBI:49883"/>
    </ligand>
</feature>
<reference evidence="18 19" key="1">
    <citation type="journal article" date="2015" name="Genome Announc.">
        <title>Complete Genome of Geobacter pickeringii G13T, a Metal-Reducing Isolate from Sedimentary Kaolin Deposits.</title>
        <authorList>
            <person name="Badalamenti J.P."/>
            <person name="Bond D.R."/>
        </authorList>
    </citation>
    <scope>NUCLEOTIDE SEQUENCE [LARGE SCALE GENOMIC DNA]</scope>
    <source>
        <strain evidence="18 19">G13</strain>
    </source>
</reference>
<dbReference type="HOGENOM" id="CLU_088177_1_1_7"/>
<dbReference type="RefSeq" id="WP_039741067.1">
    <property type="nucleotide sequence ID" value="NZ_CP009788.1"/>
</dbReference>
<dbReference type="AlphaFoldDB" id="A0A0B5B8G9"/>
<keyword evidence="7 17" id="KW-0819">tRNA processing</keyword>
<protein>
    <recommendedName>
        <fullName evidence="5 17">Epoxyqueuosine reductase QueH</fullName>
        <ecNumber evidence="4 17">1.17.99.6</ecNumber>
    </recommendedName>
    <alternativeName>
        <fullName evidence="15 17">Queuosine biosynthesis protein QueH</fullName>
    </alternativeName>
</protein>
<dbReference type="Proteomes" id="UP000057609">
    <property type="component" value="Chromosome"/>
</dbReference>
<dbReference type="GO" id="GO:0046872">
    <property type="term" value="F:metal ion binding"/>
    <property type="evidence" value="ECO:0007669"/>
    <property type="project" value="UniProtKB-KW"/>
</dbReference>
<evidence type="ECO:0000256" key="2">
    <source>
        <dbReference type="ARBA" id="ARBA00004691"/>
    </source>
</evidence>
<dbReference type="KEGG" id="gpi:GPICK_05180"/>
<dbReference type="Pfam" id="PF02677">
    <property type="entry name" value="QueH"/>
    <property type="match status" value="1"/>
</dbReference>
<evidence type="ECO:0000256" key="8">
    <source>
        <dbReference type="ARBA" id="ARBA00022723"/>
    </source>
</evidence>
<evidence type="ECO:0000256" key="15">
    <source>
        <dbReference type="ARBA" id="ARBA00031446"/>
    </source>
</evidence>
<dbReference type="UniPathway" id="UPA00392"/>
<keyword evidence="9 17" id="KW-0671">Queuosine biosynthesis</keyword>
<keyword evidence="11 17" id="KW-0408">Iron</keyword>
<keyword evidence="14 17" id="KW-0676">Redox-active center</keyword>
<evidence type="ECO:0000256" key="5">
    <source>
        <dbReference type="ARBA" id="ARBA00016895"/>
    </source>
</evidence>
<keyword evidence="19" id="KW-1185">Reference proteome</keyword>
<dbReference type="EMBL" id="CP009788">
    <property type="protein sequence ID" value="AJE02837.1"/>
    <property type="molecule type" value="Genomic_DNA"/>
</dbReference>
<evidence type="ECO:0000256" key="14">
    <source>
        <dbReference type="ARBA" id="ARBA00023284"/>
    </source>
</evidence>
<dbReference type="PANTHER" id="PTHR36701:SF1">
    <property type="entry name" value="EPOXYQUEUOSINE REDUCTASE QUEH"/>
    <property type="match status" value="1"/>
</dbReference>
<keyword evidence="8 17" id="KW-0479">Metal-binding</keyword>
<dbReference type="GO" id="GO:0051539">
    <property type="term" value="F:4 iron, 4 sulfur cluster binding"/>
    <property type="evidence" value="ECO:0007669"/>
    <property type="project" value="UniProtKB-UniRule"/>
</dbReference>
<comment type="catalytic activity">
    <reaction evidence="16 17">
        <text>epoxyqueuosine(34) in tRNA + AH2 = queuosine(34) in tRNA + A + H2O</text>
        <dbReference type="Rhea" id="RHEA:32159"/>
        <dbReference type="Rhea" id="RHEA-COMP:18571"/>
        <dbReference type="Rhea" id="RHEA-COMP:18582"/>
        <dbReference type="ChEBI" id="CHEBI:13193"/>
        <dbReference type="ChEBI" id="CHEBI:15377"/>
        <dbReference type="ChEBI" id="CHEBI:17499"/>
        <dbReference type="ChEBI" id="CHEBI:194431"/>
        <dbReference type="ChEBI" id="CHEBI:194443"/>
        <dbReference type="EC" id="1.17.99.6"/>
    </reaction>
</comment>
<dbReference type="PANTHER" id="PTHR36701">
    <property type="entry name" value="EPOXYQUEUOSINE REDUCTASE QUEH"/>
    <property type="match status" value="1"/>
</dbReference>
<feature type="binding site" evidence="17">
    <location>
        <position position="8"/>
    </location>
    <ligand>
        <name>[4Fe-4S] cluster</name>
        <dbReference type="ChEBI" id="CHEBI:49883"/>
    </ligand>
</feature>
<evidence type="ECO:0000256" key="3">
    <source>
        <dbReference type="ARBA" id="ARBA00008207"/>
    </source>
</evidence>
<dbReference type="InterPro" id="IPR003828">
    <property type="entry name" value="QueH"/>
</dbReference>
<keyword evidence="12 17" id="KW-0411">Iron-sulfur</keyword>
<evidence type="ECO:0000256" key="6">
    <source>
        <dbReference type="ARBA" id="ARBA00022485"/>
    </source>
</evidence>
<accession>A0A0B5B8G9</accession>
<keyword evidence="6 17" id="KW-0004">4Fe-4S</keyword>
<name>A0A0B5B8G9_9BACT</name>
<gene>
    <name evidence="17" type="primary">queH</name>
    <name evidence="18" type="ORF">GPICK_05180</name>
</gene>
<feature type="binding site" evidence="17">
    <location>
        <position position="9"/>
    </location>
    <ligand>
        <name>[4Fe-4S] cluster</name>
        <dbReference type="ChEBI" id="CHEBI:49883"/>
    </ligand>
</feature>
<proteinExistence type="inferred from homology"/>
<evidence type="ECO:0000256" key="10">
    <source>
        <dbReference type="ARBA" id="ARBA00023002"/>
    </source>
</evidence>
<evidence type="ECO:0000256" key="16">
    <source>
        <dbReference type="ARBA" id="ARBA00047415"/>
    </source>
</evidence>
<feature type="binding site" evidence="17">
    <location>
        <position position="83"/>
    </location>
    <ligand>
        <name>[4Fe-4S] cluster</name>
        <dbReference type="ChEBI" id="CHEBI:49883"/>
    </ligand>
</feature>
<evidence type="ECO:0000313" key="18">
    <source>
        <dbReference type="EMBL" id="AJE02837.1"/>
    </source>
</evidence>
<evidence type="ECO:0000256" key="11">
    <source>
        <dbReference type="ARBA" id="ARBA00023004"/>
    </source>
</evidence>
<evidence type="ECO:0000256" key="1">
    <source>
        <dbReference type="ARBA" id="ARBA00002268"/>
    </source>
</evidence>
<evidence type="ECO:0000256" key="13">
    <source>
        <dbReference type="ARBA" id="ARBA00023157"/>
    </source>
</evidence>
<dbReference type="GO" id="GO:0052693">
    <property type="term" value="F:epoxyqueuosine reductase activity"/>
    <property type="evidence" value="ECO:0007669"/>
    <property type="project" value="UniProtKB-UniRule"/>
</dbReference>
<keyword evidence="13 17" id="KW-1015">Disulfide bond</keyword>
<sequence length="180" mass="20939">MKLLLHICCAPCAIYPVGQLRDQGKAVTGFWFNHNIHPYLEYRRRLDTVREYAAGVGLDIVYRDEYRLEEFLGAVAQDPAQRCLYCYFSRLDAVAAAAAELGYGAFSSTLLYSRYQRHDDIIACAERAAARHGVAFHYDDYRRGWQEGIRISREMGLYRQQYCGCIYSEKDRYHPRGEKR</sequence>
<feature type="disulfide bond" description="Redox-active" evidence="17">
    <location>
        <begin position="163"/>
        <end position="165"/>
    </location>
</feature>
<dbReference type="GO" id="GO:0008616">
    <property type="term" value="P:tRNA queuosine(34) biosynthetic process"/>
    <property type="evidence" value="ECO:0007669"/>
    <property type="project" value="UniProtKB-UniRule"/>
</dbReference>
<evidence type="ECO:0000256" key="9">
    <source>
        <dbReference type="ARBA" id="ARBA00022785"/>
    </source>
</evidence>
<dbReference type="HAMAP" id="MF_02089">
    <property type="entry name" value="QueH"/>
    <property type="match status" value="1"/>
</dbReference>
<comment type="similarity">
    <text evidence="3 17">Belongs to the QueH family.</text>
</comment>
<keyword evidence="10 17" id="KW-0560">Oxidoreductase</keyword>
<evidence type="ECO:0000256" key="4">
    <source>
        <dbReference type="ARBA" id="ARBA00012622"/>
    </source>
</evidence>
<organism evidence="18 19">
    <name type="scientific">Geobacter pickeringii</name>
    <dbReference type="NCBI Taxonomy" id="345632"/>
    <lineage>
        <taxon>Bacteria</taxon>
        <taxon>Pseudomonadati</taxon>
        <taxon>Thermodesulfobacteriota</taxon>
        <taxon>Desulfuromonadia</taxon>
        <taxon>Geobacterales</taxon>
        <taxon>Geobacteraceae</taxon>
        <taxon>Geobacter</taxon>
    </lineage>
</organism>